<keyword evidence="3" id="KW-1185">Reference proteome</keyword>
<dbReference type="InterPro" id="IPR046342">
    <property type="entry name" value="CBS_dom_sf"/>
</dbReference>
<dbReference type="Gene3D" id="3.10.580.10">
    <property type="entry name" value="CBS-domain"/>
    <property type="match status" value="1"/>
</dbReference>
<name>A0ABU3LBB7_9FLAO</name>
<sequence>MNMNEYIVKEIKELSLESSINSAEKICNEIPVTHIPVADKNILIGCFLESDIRTIENKDDTIGNHKEALTFFYATETDTVLDLITIFSDNDTNILPVINEHKEYLGYYELNDVLDVFNSSPFLYQHGIIITVEKLKKDLSISEIAQIVESNNARLLGIYISKEKSDLLQVTLKVSSEEINTVIQTFRRYNYAIISEHNDDSYLKDLKNRSDYLQKYLDM</sequence>
<dbReference type="InterPro" id="IPR000644">
    <property type="entry name" value="CBS_dom"/>
</dbReference>
<gene>
    <name evidence="2" type="ORF">RQM59_00740</name>
</gene>
<dbReference type="RefSeq" id="WP_349240139.1">
    <property type="nucleotide sequence ID" value="NZ_JAVTTO010000001.1"/>
</dbReference>
<dbReference type="EMBL" id="JAVTTO010000001">
    <property type="protein sequence ID" value="MDT7830883.1"/>
    <property type="molecule type" value="Genomic_DNA"/>
</dbReference>
<dbReference type="Pfam" id="PF00571">
    <property type="entry name" value="CBS"/>
    <property type="match status" value="1"/>
</dbReference>
<comment type="caution">
    <text evidence="2">The sequence shown here is derived from an EMBL/GenBank/DDBJ whole genome shotgun (WGS) entry which is preliminary data.</text>
</comment>
<dbReference type="Proteomes" id="UP001257277">
    <property type="component" value="Unassembled WGS sequence"/>
</dbReference>
<dbReference type="SUPFAM" id="SSF54631">
    <property type="entry name" value="CBS-domain pair"/>
    <property type="match status" value="1"/>
</dbReference>
<protein>
    <submittedName>
        <fullName evidence="2">CBS domain-containing protein</fullName>
    </submittedName>
</protein>
<feature type="domain" description="CBS" evidence="1">
    <location>
        <begin position="72"/>
        <end position="117"/>
    </location>
</feature>
<accession>A0ABU3LBB7</accession>
<reference evidence="2 3" key="1">
    <citation type="submission" date="2023-09" db="EMBL/GenBank/DDBJ databases">
        <title>Novel taxa isolated from Blanes Bay.</title>
        <authorList>
            <person name="Rey-Velasco X."/>
            <person name="Lucena T."/>
        </authorList>
    </citation>
    <scope>NUCLEOTIDE SEQUENCE [LARGE SCALE GENOMIC DNA]</scope>
    <source>
        <strain evidence="2 3">S356</strain>
    </source>
</reference>
<evidence type="ECO:0000313" key="3">
    <source>
        <dbReference type="Proteomes" id="UP001257277"/>
    </source>
</evidence>
<organism evidence="2 3">
    <name type="scientific">Asprobacillus argus</name>
    <dbReference type="NCBI Taxonomy" id="3076534"/>
    <lineage>
        <taxon>Bacteria</taxon>
        <taxon>Pseudomonadati</taxon>
        <taxon>Bacteroidota</taxon>
        <taxon>Flavobacteriia</taxon>
        <taxon>Flavobacteriales</taxon>
        <taxon>Flavobacteriaceae</taxon>
        <taxon>Asprobacillus</taxon>
    </lineage>
</organism>
<proteinExistence type="predicted"/>
<evidence type="ECO:0000313" key="2">
    <source>
        <dbReference type="EMBL" id="MDT7830883.1"/>
    </source>
</evidence>
<evidence type="ECO:0000259" key="1">
    <source>
        <dbReference type="Pfam" id="PF00571"/>
    </source>
</evidence>